<evidence type="ECO:0000259" key="1">
    <source>
        <dbReference type="Pfam" id="PF13274"/>
    </source>
</evidence>
<dbReference type="InterPro" id="IPR025272">
    <property type="entry name" value="SocA_Panacea"/>
</dbReference>
<dbReference type="AlphaFoldDB" id="A0A7J5K2H4"/>
<comment type="caution">
    <text evidence="2">The sequence shown here is derived from an EMBL/GenBank/DDBJ whole genome shotgun (WGS) entry which is preliminary data.</text>
</comment>
<evidence type="ECO:0000313" key="3">
    <source>
        <dbReference type="Proteomes" id="UP000436825"/>
    </source>
</evidence>
<feature type="domain" description="Antitoxin SocA-like Panacea" evidence="1">
    <location>
        <begin position="34"/>
        <end position="142"/>
    </location>
</feature>
<organism evidence="2 3">
    <name type="scientific">Bacteroides thetaiotaomicron</name>
    <dbReference type="NCBI Taxonomy" id="818"/>
    <lineage>
        <taxon>Bacteria</taxon>
        <taxon>Pseudomonadati</taxon>
        <taxon>Bacteroidota</taxon>
        <taxon>Bacteroidia</taxon>
        <taxon>Bacteroidales</taxon>
        <taxon>Bacteroidaceae</taxon>
        <taxon>Bacteroides</taxon>
    </lineage>
</organism>
<gene>
    <name evidence="2" type="ORF">GAN75_03125</name>
</gene>
<dbReference type="Pfam" id="PF13274">
    <property type="entry name" value="SocA_Panacea"/>
    <property type="match status" value="1"/>
</dbReference>
<protein>
    <submittedName>
        <fullName evidence="2">SocA family protein</fullName>
    </submittedName>
</protein>
<accession>A0A7J5K2H4</accession>
<proteinExistence type="predicted"/>
<dbReference type="EMBL" id="WCRW01000002">
    <property type="protein sequence ID" value="KAB4458084.1"/>
    <property type="molecule type" value="Genomic_DNA"/>
</dbReference>
<name>A0A7J5K2H4_BACT4</name>
<evidence type="ECO:0000313" key="2">
    <source>
        <dbReference type="EMBL" id="KAB4458084.1"/>
    </source>
</evidence>
<sequence>MQMNSLGVQGNKELVGNLIILLAKKCAPLYHTKLIKLLYLIDEEAIRERGIPITWLDYKVWQYGPVDPAVFYIRNFSEYISSETTTSIDGNAATTIISPKKEFDDDEFSEYDLEIIEKTLVKYQNKTANELVNITHKVGSPWDLTKKENDLDFSIANISDVSIDMSRIVKNDPVKYANYKEAYEGMSFMSVLKSK</sequence>
<reference evidence="2 3" key="1">
    <citation type="journal article" date="2019" name="Nat. Med.">
        <title>A library of human gut bacterial isolates paired with longitudinal multiomics data enables mechanistic microbiome research.</title>
        <authorList>
            <person name="Poyet M."/>
            <person name="Groussin M."/>
            <person name="Gibbons S.M."/>
            <person name="Avila-Pacheco J."/>
            <person name="Jiang X."/>
            <person name="Kearney S.M."/>
            <person name="Perrotta A.R."/>
            <person name="Berdy B."/>
            <person name="Zhao S."/>
            <person name="Lieberman T.D."/>
            <person name="Swanson P.K."/>
            <person name="Smith M."/>
            <person name="Roesemann S."/>
            <person name="Alexander J.E."/>
            <person name="Rich S.A."/>
            <person name="Livny J."/>
            <person name="Vlamakis H."/>
            <person name="Clish C."/>
            <person name="Bullock K."/>
            <person name="Deik A."/>
            <person name="Scott J."/>
            <person name="Pierce K.A."/>
            <person name="Xavier R.J."/>
            <person name="Alm E.J."/>
        </authorList>
    </citation>
    <scope>NUCLEOTIDE SEQUENCE [LARGE SCALE GENOMIC DNA]</scope>
    <source>
        <strain evidence="2 3">BIOML-A160</strain>
    </source>
</reference>
<dbReference type="Proteomes" id="UP000436825">
    <property type="component" value="Unassembled WGS sequence"/>
</dbReference>